<dbReference type="InterPro" id="IPR018247">
    <property type="entry name" value="EF_Hand_1_Ca_BS"/>
</dbReference>
<keyword evidence="1" id="KW-0677">Repeat</keyword>
<protein>
    <submittedName>
        <fullName evidence="6">Uncharacterized protein AlNc14C66G4661</fullName>
    </submittedName>
</protein>
<evidence type="ECO:0000313" key="6">
    <source>
        <dbReference type="EMBL" id="CCA19213.1"/>
    </source>
</evidence>
<evidence type="ECO:0000256" key="1">
    <source>
        <dbReference type="ARBA" id="ARBA00022737"/>
    </source>
</evidence>
<gene>
    <name evidence="6" type="primary">AlNc14C66G4661</name>
    <name evidence="6" type="ORF">ALNC14_053560</name>
</gene>
<dbReference type="InterPro" id="IPR002048">
    <property type="entry name" value="EF_hand_dom"/>
</dbReference>
<dbReference type="SUPFAM" id="SSF50978">
    <property type="entry name" value="WD40 repeat-like"/>
    <property type="match status" value="2"/>
</dbReference>
<feature type="region of interest" description="Disordered" evidence="4">
    <location>
        <begin position="641"/>
        <end position="676"/>
    </location>
</feature>
<dbReference type="GO" id="GO:0005509">
    <property type="term" value="F:calcium ion binding"/>
    <property type="evidence" value="ECO:0007669"/>
    <property type="project" value="InterPro"/>
</dbReference>
<dbReference type="Pfam" id="PF00400">
    <property type="entry name" value="WD40"/>
    <property type="match status" value="3"/>
</dbReference>
<dbReference type="InterPro" id="IPR001680">
    <property type="entry name" value="WD40_rpt"/>
</dbReference>
<accession>F0WDE1</accession>
<reference evidence="6" key="1">
    <citation type="journal article" date="2011" name="PLoS Biol.">
        <title>Gene gain and loss during evolution of obligate parasitism in the white rust pathogen of Arabidopsis thaliana.</title>
        <authorList>
            <person name="Kemen E."/>
            <person name="Gardiner A."/>
            <person name="Schultz-Larsen T."/>
            <person name="Kemen A.C."/>
            <person name="Balmuth A.L."/>
            <person name="Robert-Seilaniantz A."/>
            <person name="Bailey K."/>
            <person name="Holub E."/>
            <person name="Studholme D.J."/>
            <person name="Maclean D."/>
            <person name="Jones J.D."/>
        </authorList>
    </citation>
    <scope>NUCLEOTIDE SEQUENCE</scope>
</reference>
<evidence type="ECO:0000256" key="2">
    <source>
        <dbReference type="ARBA" id="ARBA00022837"/>
    </source>
</evidence>
<evidence type="ECO:0000259" key="5">
    <source>
        <dbReference type="PROSITE" id="PS50222"/>
    </source>
</evidence>
<reference evidence="6" key="2">
    <citation type="submission" date="2011-02" db="EMBL/GenBank/DDBJ databases">
        <authorList>
            <person name="MacLean D."/>
        </authorList>
    </citation>
    <scope>NUCLEOTIDE SEQUENCE</scope>
</reference>
<keyword evidence="2" id="KW-0106">Calcium</keyword>
<proteinExistence type="predicted"/>
<dbReference type="Gene3D" id="2.130.10.10">
    <property type="entry name" value="YVTN repeat-like/Quinoprotein amine dehydrogenase"/>
    <property type="match status" value="4"/>
</dbReference>
<dbReference type="HOGENOM" id="CLU_001260_0_0_1"/>
<organism evidence="6">
    <name type="scientific">Albugo laibachii Nc14</name>
    <dbReference type="NCBI Taxonomy" id="890382"/>
    <lineage>
        <taxon>Eukaryota</taxon>
        <taxon>Sar</taxon>
        <taxon>Stramenopiles</taxon>
        <taxon>Oomycota</taxon>
        <taxon>Peronosporomycetes</taxon>
        <taxon>Albuginales</taxon>
        <taxon>Albuginaceae</taxon>
        <taxon>Albugo</taxon>
    </lineage>
</organism>
<feature type="compositionally biased region" description="Polar residues" evidence="4">
    <location>
        <begin position="319"/>
        <end position="329"/>
    </location>
</feature>
<dbReference type="PANTHER" id="PTHR44324:SF4">
    <property type="entry name" value="WD40 REPEAT DOMAIN 95"/>
    <property type="match status" value="1"/>
</dbReference>
<sequence length="1440" mass="161466">MTHVDEFARPGLKLDVRLLSAAIMNESGRRAFGFSRDEIGVLQLETLEEKFADGNLNENEFISLFKEIIDPSPSKLQLIELFRKIDANSDGTVDWDELTNYMFLDGSNANSIDSGDGLHLYYETNQAEAKSHSQKRPGARHENVAGLPSETSRSLVYREKQHKDCVTRILRVEKLNQYITTSKDGTVRTWNPLTLEYQGCLTTQNGWITDCCYMKRSNRLAIISMNRNLSFYDLNAHGTIGKLPDYSKKQCIPLCVAYIDEAYDSMEALVVGDDSGGLTVMKCSAYWDSIDARSLPKRVSANTSTPSSNLPAETLTRGPESSTFPHVNASSSSLLDQRAFSSQVRLKKHSDWITSIKWVGEIQAIVAGSLDSTISIVDVDRMVTKFEYTQHKKSVFDLIWCSSARLVASCGLERDISIWNPYSCQRAVGMLRGHNTSVSHLASDDTNQQLISVSSENVFKIWDLRTQRCLQTFTDTFASTGGARHTVSSIFHDSKLGCLMSATLGLSRWPFKQFVDEEFACMDNSTSFTESKPKDVLISNQRSSRETPVSLAIYNDVFNQIVTADSESIVRVWSAESGQGTFHFENAHGSSPITAITFDSAGRRLLTGAHDGTCISMWNFSNGALVKRFYKKLGVLPDQETHKSRPCIMRRPAGRHLTIPNAPSTPRTPSRPASSRQYKNLELAAGEYGPEMVPGLKITQSKPENERPATSRKMSLRSEFVSEELEDPTEEEDDDKYMGDSTIEMREHRVRLPQPSPSPPKAPEEQASKCVEMAKSNRRGNEVTCILDIERNIRVGMADCVCQRLICSVGWDDTIYIWEDKMTEKEIYPLDVLPHSCASDSKESAFHVQDLLVLVFIPPSHIATAGGDGQILLWSLNARKAVMQLYKGIGSIEAMVYAEKLEILFAAGEGENLICISPDRGTSQTLSLKLTKCELDSVIVSMRCDKANSVIVTGDSTGVIKLWDLQISETNTSILVGYICHWKLGLTSIISLDLLESNLSHQFYILVSSIQGHITIWTMCGILVGVVGRQKTWKLGHPSTYLSKISACHWAMPSDERHKGIGRRESLFTISTSVHFLQMIRPPQTLPCAILSSLHGELEQQENASLEDLVPRPGEVWVCLAGHRGKASKSNVPGQNDNKELGLPPPQDVQRYLDHMLQDEITSVITVIRVSRGEISFWFGFEVESPQQKTIRLNEFVQNIFWKKQRLLTQYIDRTFRYVVRIRMQKILNEMIASEAGQSYRVSAIMVKTMHPVQTTSFDREFWAMDVEGCEHKLQPLNCSISPARLKAIEEIQAEQMQMEAKNSDKRRGHGSILSVSRPLLLEDRSILVNTAHPEVGPVHGKEASVRLSSIVTLPRVFQATEKLSLGGIPLKMSAIRMRHDPSIDFRRIYNLDKVPKEFRALLNQNCEVKEENGKEISKKTLSKSFKDRRGFAGIVPMSQ</sequence>
<dbReference type="InterPro" id="IPR051242">
    <property type="entry name" value="WD-EF-hand_domain"/>
</dbReference>
<feature type="compositionally biased region" description="Low complexity" evidence="4">
    <location>
        <begin position="662"/>
        <end position="676"/>
    </location>
</feature>
<dbReference type="InterPro" id="IPR011992">
    <property type="entry name" value="EF-hand-dom_pair"/>
</dbReference>
<dbReference type="PROSITE" id="PS00018">
    <property type="entry name" value="EF_HAND_1"/>
    <property type="match status" value="1"/>
</dbReference>
<dbReference type="PROSITE" id="PS50082">
    <property type="entry name" value="WD_REPEATS_2"/>
    <property type="match status" value="2"/>
</dbReference>
<keyword evidence="3" id="KW-0853">WD repeat</keyword>
<feature type="repeat" description="WD" evidence="3">
    <location>
        <begin position="431"/>
        <end position="472"/>
    </location>
</feature>
<evidence type="ECO:0000256" key="4">
    <source>
        <dbReference type="SAM" id="MobiDB-lite"/>
    </source>
</evidence>
<dbReference type="PROSITE" id="PS50222">
    <property type="entry name" value="EF_HAND_2"/>
    <property type="match status" value="1"/>
</dbReference>
<dbReference type="EMBL" id="FR824111">
    <property type="protein sequence ID" value="CCA19213.1"/>
    <property type="molecule type" value="Genomic_DNA"/>
</dbReference>
<dbReference type="PROSITE" id="PS50294">
    <property type="entry name" value="WD_REPEATS_REGION"/>
    <property type="match status" value="1"/>
</dbReference>
<feature type="domain" description="EF-hand" evidence="5">
    <location>
        <begin position="73"/>
        <end position="108"/>
    </location>
</feature>
<feature type="compositionally biased region" description="Acidic residues" evidence="4">
    <location>
        <begin position="721"/>
        <end position="735"/>
    </location>
</feature>
<dbReference type="InterPro" id="IPR015943">
    <property type="entry name" value="WD40/YVTN_repeat-like_dom_sf"/>
</dbReference>
<feature type="region of interest" description="Disordered" evidence="4">
    <location>
        <begin position="298"/>
        <end position="329"/>
    </location>
</feature>
<feature type="region of interest" description="Disordered" evidence="4">
    <location>
        <begin position="698"/>
        <end position="739"/>
    </location>
</feature>
<feature type="repeat" description="WD" evidence="3">
    <location>
        <begin position="388"/>
        <end position="420"/>
    </location>
</feature>
<dbReference type="PANTHER" id="PTHR44324">
    <property type="entry name" value="WD40 REPEAT DOMAIN 95"/>
    <property type="match status" value="1"/>
</dbReference>
<dbReference type="SMART" id="SM00320">
    <property type="entry name" value="WD40"/>
    <property type="match status" value="10"/>
</dbReference>
<feature type="compositionally biased region" description="Polar residues" evidence="4">
    <location>
        <begin position="300"/>
        <end position="311"/>
    </location>
</feature>
<dbReference type="InterPro" id="IPR036322">
    <property type="entry name" value="WD40_repeat_dom_sf"/>
</dbReference>
<dbReference type="Gene3D" id="1.10.238.10">
    <property type="entry name" value="EF-hand"/>
    <property type="match status" value="1"/>
</dbReference>
<evidence type="ECO:0000256" key="3">
    <source>
        <dbReference type="PROSITE-ProRule" id="PRU00221"/>
    </source>
</evidence>
<name>F0WDE1_9STRA</name>
<dbReference type="SUPFAM" id="SSF47473">
    <property type="entry name" value="EF-hand"/>
    <property type="match status" value="1"/>
</dbReference>